<protein>
    <submittedName>
        <fullName evidence="1">Uncharacterized protein</fullName>
    </submittedName>
</protein>
<reference evidence="1 2" key="1">
    <citation type="journal article" date="2020" name="ISME J.">
        <title>Uncovering the hidden diversity of litter-decomposition mechanisms in mushroom-forming fungi.</title>
        <authorList>
            <person name="Floudas D."/>
            <person name="Bentzer J."/>
            <person name="Ahren D."/>
            <person name="Johansson T."/>
            <person name="Persson P."/>
            <person name="Tunlid A."/>
        </authorList>
    </citation>
    <scope>NUCLEOTIDE SEQUENCE [LARGE SCALE GENOMIC DNA]</scope>
    <source>
        <strain evidence="1 2">CBS 175.51</strain>
    </source>
</reference>
<gene>
    <name evidence="1" type="ORF">D9611_000945</name>
</gene>
<dbReference type="Proteomes" id="UP000541558">
    <property type="component" value="Unassembled WGS sequence"/>
</dbReference>
<dbReference type="AlphaFoldDB" id="A0A8H5F790"/>
<sequence length="297" mass="33350">MANPRILDLTQLTVSGEAPNDDGYIHFISDVALEAGMASIALCLSVSFTCSPEQTDFIERALGMYPGEIASTDCLFPNATSVSRELKDSYMKSEWALLPATGESMDALLRYLATNCRKLIRERKRLPTNEDTVYTYTLLYWPDLIDIYGHPGGERCEPGVQIVASKIHPICGLAMCTSFIARNGKSRQLLLSKEDDESPLRQLLPSVRELVKEYLGCILPPIPLFFFVQNPDIRQEGKLLLAAKERDRLADDIVYRRKQVKEELAYIERLEANLASINEVSKEVLMARMDKVLAAVE</sequence>
<dbReference type="EMBL" id="JAACJK010000163">
    <property type="protein sequence ID" value="KAF5326410.1"/>
    <property type="molecule type" value="Genomic_DNA"/>
</dbReference>
<proteinExistence type="predicted"/>
<evidence type="ECO:0000313" key="2">
    <source>
        <dbReference type="Proteomes" id="UP000541558"/>
    </source>
</evidence>
<evidence type="ECO:0000313" key="1">
    <source>
        <dbReference type="EMBL" id="KAF5326410.1"/>
    </source>
</evidence>
<comment type="caution">
    <text evidence="1">The sequence shown here is derived from an EMBL/GenBank/DDBJ whole genome shotgun (WGS) entry which is preliminary data.</text>
</comment>
<organism evidence="1 2">
    <name type="scientific">Ephemerocybe angulata</name>
    <dbReference type="NCBI Taxonomy" id="980116"/>
    <lineage>
        <taxon>Eukaryota</taxon>
        <taxon>Fungi</taxon>
        <taxon>Dikarya</taxon>
        <taxon>Basidiomycota</taxon>
        <taxon>Agaricomycotina</taxon>
        <taxon>Agaricomycetes</taxon>
        <taxon>Agaricomycetidae</taxon>
        <taxon>Agaricales</taxon>
        <taxon>Agaricineae</taxon>
        <taxon>Psathyrellaceae</taxon>
        <taxon>Ephemerocybe</taxon>
    </lineage>
</organism>
<keyword evidence="2" id="KW-1185">Reference proteome</keyword>
<name>A0A8H5F790_9AGAR</name>
<accession>A0A8H5F790</accession>